<proteinExistence type="predicted"/>
<gene>
    <name evidence="3" type="ORF">EJ04DRAFT_520246</name>
</gene>
<feature type="coiled-coil region" evidence="1">
    <location>
        <begin position="85"/>
        <end position="119"/>
    </location>
</feature>
<feature type="region of interest" description="Disordered" evidence="2">
    <location>
        <begin position="199"/>
        <end position="220"/>
    </location>
</feature>
<dbReference type="Proteomes" id="UP000799444">
    <property type="component" value="Unassembled WGS sequence"/>
</dbReference>
<name>A0A9P4R3P6_9PLEO</name>
<evidence type="ECO:0000313" key="3">
    <source>
        <dbReference type="EMBL" id="KAF2738572.1"/>
    </source>
</evidence>
<dbReference type="AlphaFoldDB" id="A0A9P4R3P6"/>
<comment type="caution">
    <text evidence="3">The sequence shown here is derived from an EMBL/GenBank/DDBJ whole genome shotgun (WGS) entry which is preliminary data.</text>
</comment>
<feature type="region of interest" description="Disordered" evidence="2">
    <location>
        <begin position="249"/>
        <end position="280"/>
    </location>
</feature>
<keyword evidence="1" id="KW-0175">Coiled coil</keyword>
<reference evidence="3" key="1">
    <citation type="journal article" date="2020" name="Stud. Mycol.">
        <title>101 Dothideomycetes genomes: a test case for predicting lifestyles and emergence of pathogens.</title>
        <authorList>
            <person name="Haridas S."/>
            <person name="Albert R."/>
            <person name="Binder M."/>
            <person name="Bloem J."/>
            <person name="Labutti K."/>
            <person name="Salamov A."/>
            <person name="Andreopoulos B."/>
            <person name="Baker S."/>
            <person name="Barry K."/>
            <person name="Bills G."/>
            <person name="Bluhm B."/>
            <person name="Cannon C."/>
            <person name="Castanera R."/>
            <person name="Culley D."/>
            <person name="Daum C."/>
            <person name="Ezra D."/>
            <person name="Gonzalez J."/>
            <person name="Henrissat B."/>
            <person name="Kuo A."/>
            <person name="Liang C."/>
            <person name="Lipzen A."/>
            <person name="Lutzoni F."/>
            <person name="Magnuson J."/>
            <person name="Mondo S."/>
            <person name="Nolan M."/>
            <person name="Ohm R."/>
            <person name="Pangilinan J."/>
            <person name="Park H.-J."/>
            <person name="Ramirez L."/>
            <person name="Alfaro M."/>
            <person name="Sun H."/>
            <person name="Tritt A."/>
            <person name="Yoshinaga Y."/>
            <person name="Zwiers L.-H."/>
            <person name="Turgeon B."/>
            <person name="Goodwin S."/>
            <person name="Spatafora J."/>
            <person name="Crous P."/>
            <person name="Grigoriev I."/>
        </authorList>
    </citation>
    <scope>NUCLEOTIDE SEQUENCE</scope>
    <source>
        <strain evidence="3">CBS 125425</strain>
    </source>
</reference>
<protein>
    <submittedName>
        <fullName evidence="3">Uncharacterized protein</fullName>
    </submittedName>
</protein>
<keyword evidence="4" id="KW-1185">Reference proteome</keyword>
<accession>A0A9P4R3P6</accession>
<sequence length="335" mass="38068">MASVANVQQHTFKETSGRYLAQHTTSNDGSIQQANQIEGEYLRQSKAAKPSKSISTKIRRMVDIINSPKCVFKKRPRDFQTDALLVKDNIKLTQIEKNLHDAERRIADLEIANTKLKTSLADRDETITTLRLELDDLKTDQSFDLKHEAIMTHLEADIACAERSIAAKNYIIDELHAMILRLEKAGAKDGGAIKDYQEERRARHANTQTNTSKRRGQVFQQSEINILEQDLNDQKSASEAQCDTIEKRRSEIEGNAPGADNVEALEHPRQNAVSKQENTKMDEEIVPELAWGRRRPVVRSLSDGDDEAARESAFREAMMFRDQVRAERRYGVILP</sequence>
<organism evidence="3 4">
    <name type="scientific">Polyplosphaeria fusca</name>
    <dbReference type="NCBI Taxonomy" id="682080"/>
    <lineage>
        <taxon>Eukaryota</taxon>
        <taxon>Fungi</taxon>
        <taxon>Dikarya</taxon>
        <taxon>Ascomycota</taxon>
        <taxon>Pezizomycotina</taxon>
        <taxon>Dothideomycetes</taxon>
        <taxon>Pleosporomycetidae</taxon>
        <taxon>Pleosporales</taxon>
        <taxon>Tetraplosphaeriaceae</taxon>
        <taxon>Polyplosphaeria</taxon>
    </lineage>
</organism>
<evidence type="ECO:0000313" key="4">
    <source>
        <dbReference type="Proteomes" id="UP000799444"/>
    </source>
</evidence>
<evidence type="ECO:0000256" key="2">
    <source>
        <dbReference type="SAM" id="MobiDB-lite"/>
    </source>
</evidence>
<evidence type="ECO:0000256" key="1">
    <source>
        <dbReference type="SAM" id="Coils"/>
    </source>
</evidence>
<dbReference type="EMBL" id="ML996108">
    <property type="protein sequence ID" value="KAF2738572.1"/>
    <property type="molecule type" value="Genomic_DNA"/>
</dbReference>